<dbReference type="InterPro" id="IPR036736">
    <property type="entry name" value="ACP-like_sf"/>
</dbReference>
<dbReference type="InterPro" id="IPR023213">
    <property type="entry name" value="CAT-like_dom_sf"/>
</dbReference>
<dbReference type="CDD" id="cd19531">
    <property type="entry name" value="LCL_NRPS-like"/>
    <property type="match status" value="1"/>
</dbReference>
<keyword evidence="3" id="KW-0597">Phosphoprotein</keyword>
<protein>
    <recommendedName>
        <fullName evidence="4">Carrier domain-containing protein</fullName>
    </recommendedName>
</protein>
<gene>
    <name evidence="5" type="ORF">BWI75_06470</name>
</gene>
<dbReference type="SUPFAM" id="SSF47336">
    <property type="entry name" value="ACP-like"/>
    <property type="match status" value="1"/>
</dbReference>
<organism evidence="5 6">
    <name type="scientific">Gloeocapsopsis dulcis AAB1 = 1H9</name>
    <dbReference type="NCBI Taxonomy" id="1433147"/>
    <lineage>
        <taxon>Bacteria</taxon>
        <taxon>Bacillati</taxon>
        <taxon>Cyanobacteriota</taxon>
        <taxon>Cyanophyceae</taxon>
        <taxon>Oscillatoriophycideae</taxon>
        <taxon>Chroococcales</taxon>
        <taxon>Chroococcaceae</taxon>
        <taxon>Gloeocapsopsis</taxon>
        <taxon>Gloeocapsopsis dulcis</taxon>
    </lineage>
</organism>
<dbReference type="EMBL" id="NAPY01000007">
    <property type="protein sequence ID" value="MUL36004.1"/>
    <property type="molecule type" value="Genomic_DNA"/>
</dbReference>
<dbReference type="InterPro" id="IPR001242">
    <property type="entry name" value="Condensation_dom"/>
</dbReference>
<dbReference type="InterPro" id="IPR009081">
    <property type="entry name" value="PP-bd_ACP"/>
</dbReference>
<evidence type="ECO:0000259" key="4">
    <source>
        <dbReference type="PROSITE" id="PS50075"/>
    </source>
</evidence>
<keyword evidence="6" id="KW-1185">Reference proteome</keyword>
<dbReference type="GO" id="GO:0044550">
    <property type="term" value="P:secondary metabolite biosynthetic process"/>
    <property type="evidence" value="ECO:0007669"/>
    <property type="project" value="TreeGrafter"/>
</dbReference>
<sequence>MSPPPQEIMNITSSVGLSGKNQASSHVGIIPDNQSQTETAQQLLWQSIRTVIGLQNQAPPLQPVSHRSSLPLSFPQERLWLIEHLKSGSSAYNIPFAFRITGSLKVSALEKSLNAVIRSHEILRTNFALVEGRAVQVIVPTLSLSIPVVNLQQLPKPEQEIQLMKQATAEAKQPFNLSCGPLLRAVLLHLDTDEYVLLLTIHHIVFDGWSEGILFRQLAAFYRAFSTSKPAPPLELSIQYADFAVWQRQWLQGEFLEVLLSYWKRQLDGKSQLQLPTDRPRLLVPTHHSSYQKLLLPQELTAALKALSRQHGVTLFTTLLAAFKLLVHCYTQQDDLSVCSPTANRNCKELKELIGYFVNLLILRSDLSGDPSFCELLGRVHQVVTGAYAYQDLPVQQLVSCVDSAQTSLFQVMFVLQNTPRQSLELPGLAVSSLDIDSGTDADFDLFLSMVEESGTLSGVLKYNTDLFDKATIIQMLKHFQSLLENIVANPGQSLSLLLPISETERQQLLDKQMNCHAVLDPKRLRTEQERSYIAPRNSLEFQLVQIWEQVLGIKLISVNDNFFELGGSSLVALQLFTQIEKVFGKNLPLTTLLQSPTVEQLAASFFSLEKESVSWSSLVPIQSSGSKPPFFCVHGLRGGTLGFRNLANHLGSEQPIYGLEARGLDGKHAPFTQVEQMAAFYIKEIRRIQPNGPYFLGGYSFGGTVAFEMAQQLYKQGQKIALLSLFDTYGPSCFKQLSLLEKLSRHWHNLLRFRHAYVRTLVKKRVLQLSQKIAIKFYQSLGYTLSYKLRKANLEAIHNRVQRNYVPQVYPGRVTLFRAINPLGKDFYYEPDLPTPDDWYNRDPEHGWAKLAAGGLEIHDVPGNHMAIFTEPYVGSLAEKLKACLEQE</sequence>
<evidence type="ECO:0000256" key="2">
    <source>
        <dbReference type="ARBA" id="ARBA00022450"/>
    </source>
</evidence>
<dbReference type="Gene3D" id="1.10.1200.10">
    <property type="entry name" value="ACP-like"/>
    <property type="match status" value="1"/>
</dbReference>
<evidence type="ECO:0000313" key="5">
    <source>
        <dbReference type="EMBL" id="MUL36004.1"/>
    </source>
</evidence>
<dbReference type="GO" id="GO:0008610">
    <property type="term" value="P:lipid biosynthetic process"/>
    <property type="evidence" value="ECO:0007669"/>
    <property type="project" value="UniProtKB-ARBA"/>
</dbReference>
<comment type="caution">
    <text evidence="5">The sequence shown here is derived from an EMBL/GenBank/DDBJ whole genome shotgun (WGS) entry which is preliminary data.</text>
</comment>
<dbReference type="FunFam" id="1.10.1200.10:FF:000005">
    <property type="entry name" value="Nonribosomal peptide synthetase 1"/>
    <property type="match status" value="1"/>
</dbReference>
<dbReference type="RefSeq" id="WP_105222336.1">
    <property type="nucleotide sequence ID" value="NZ_CAWNSU010000010.1"/>
</dbReference>
<dbReference type="GO" id="GO:0005737">
    <property type="term" value="C:cytoplasm"/>
    <property type="evidence" value="ECO:0007669"/>
    <property type="project" value="TreeGrafter"/>
</dbReference>
<dbReference type="SMART" id="SM00823">
    <property type="entry name" value="PKS_PP"/>
    <property type="match status" value="1"/>
</dbReference>
<dbReference type="FunFam" id="3.30.559.10:FF:000012">
    <property type="entry name" value="Non-ribosomal peptide synthetase"/>
    <property type="match status" value="1"/>
</dbReference>
<dbReference type="Gene3D" id="3.40.50.1820">
    <property type="entry name" value="alpha/beta hydrolase"/>
    <property type="match status" value="1"/>
</dbReference>
<dbReference type="SUPFAM" id="SSF52777">
    <property type="entry name" value="CoA-dependent acyltransferases"/>
    <property type="match status" value="2"/>
</dbReference>
<comment type="cofactor">
    <cofactor evidence="1">
        <name>pantetheine 4'-phosphate</name>
        <dbReference type="ChEBI" id="CHEBI:47942"/>
    </cofactor>
</comment>
<dbReference type="PANTHER" id="PTHR45527:SF1">
    <property type="entry name" value="FATTY ACID SYNTHASE"/>
    <property type="match status" value="1"/>
</dbReference>
<dbReference type="InterPro" id="IPR020806">
    <property type="entry name" value="PKS_PP-bd"/>
</dbReference>
<dbReference type="InterPro" id="IPR029058">
    <property type="entry name" value="AB_hydrolase_fold"/>
</dbReference>
<dbReference type="PROSITE" id="PS50075">
    <property type="entry name" value="CARRIER"/>
    <property type="match status" value="1"/>
</dbReference>
<dbReference type="AlphaFoldDB" id="A0A6N8FTC5"/>
<dbReference type="PANTHER" id="PTHR45527">
    <property type="entry name" value="NONRIBOSOMAL PEPTIDE SYNTHETASE"/>
    <property type="match status" value="1"/>
</dbReference>
<feature type="domain" description="Carrier" evidence="4">
    <location>
        <begin position="535"/>
        <end position="610"/>
    </location>
</feature>
<evidence type="ECO:0000256" key="3">
    <source>
        <dbReference type="ARBA" id="ARBA00022553"/>
    </source>
</evidence>
<dbReference type="Pfam" id="PF00550">
    <property type="entry name" value="PP-binding"/>
    <property type="match status" value="1"/>
</dbReference>
<dbReference type="Proteomes" id="UP000441797">
    <property type="component" value="Unassembled WGS sequence"/>
</dbReference>
<accession>A0A6N8FTC5</accession>
<name>A0A6N8FTC5_9CHRO</name>
<dbReference type="GO" id="GO:0003824">
    <property type="term" value="F:catalytic activity"/>
    <property type="evidence" value="ECO:0007669"/>
    <property type="project" value="InterPro"/>
</dbReference>
<evidence type="ECO:0000313" key="6">
    <source>
        <dbReference type="Proteomes" id="UP000441797"/>
    </source>
</evidence>
<proteinExistence type="predicted"/>
<dbReference type="Pfam" id="PF00668">
    <property type="entry name" value="Condensation"/>
    <property type="match status" value="1"/>
</dbReference>
<dbReference type="OrthoDB" id="9757559at2"/>
<dbReference type="Pfam" id="PF00975">
    <property type="entry name" value="Thioesterase"/>
    <property type="match status" value="1"/>
</dbReference>
<evidence type="ECO:0000256" key="1">
    <source>
        <dbReference type="ARBA" id="ARBA00001957"/>
    </source>
</evidence>
<dbReference type="InterPro" id="IPR001031">
    <property type="entry name" value="Thioesterase"/>
</dbReference>
<dbReference type="Gene3D" id="3.30.559.10">
    <property type="entry name" value="Chloramphenicol acetyltransferase-like domain"/>
    <property type="match status" value="1"/>
</dbReference>
<dbReference type="Gene3D" id="3.30.559.30">
    <property type="entry name" value="Nonribosomal peptide synthetase, condensation domain"/>
    <property type="match status" value="1"/>
</dbReference>
<reference evidence="5 6" key="1">
    <citation type="journal article" date="2019" name="Front. Microbiol.">
        <title>Genomic Features for Desiccation Tolerance and Sugar Biosynthesis in the Extremophile Gloeocapsopsis sp. UTEX B3054.</title>
        <authorList>
            <person name="Urrejola C."/>
            <person name="Alcorta J."/>
            <person name="Salas L."/>
            <person name="Vasquez M."/>
            <person name="Polz M.F."/>
            <person name="Vicuna R."/>
            <person name="Diez B."/>
        </authorList>
    </citation>
    <scope>NUCLEOTIDE SEQUENCE [LARGE SCALE GENOMIC DNA]</scope>
    <source>
        <strain evidence="5 6">1H9</strain>
    </source>
</reference>
<dbReference type="GO" id="GO:0031177">
    <property type="term" value="F:phosphopantetheine binding"/>
    <property type="evidence" value="ECO:0007669"/>
    <property type="project" value="InterPro"/>
</dbReference>
<dbReference type="SUPFAM" id="SSF53474">
    <property type="entry name" value="alpha/beta-Hydrolases"/>
    <property type="match status" value="1"/>
</dbReference>
<keyword evidence="2" id="KW-0596">Phosphopantetheine</keyword>
<dbReference type="GO" id="GO:0043041">
    <property type="term" value="P:amino acid activation for nonribosomal peptide biosynthetic process"/>
    <property type="evidence" value="ECO:0007669"/>
    <property type="project" value="TreeGrafter"/>
</dbReference>